<organism evidence="1 2">
    <name type="scientific">Caballeronia sordidicola</name>
    <name type="common">Burkholderia sordidicola</name>
    <dbReference type="NCBI Taxonomy" id="196367"/>
    <lineage>
        <taxon>Bacteria</taxon>
        <taxon>Pseudomonadati</taxon>
        <taxon>Pseudomonadota</taxon>
        <taxon>Betaproteobacteria</taxon>
        <taxon>Burkholderiales</taxon>
        <taxon>Burkholderiaceae</taxon>
        <taxon>Caballeronia</taxon>
    </lineage>
</organism>
<dbReference type="Proteomes" id="UP000214720">
    <property type="component" value="Unassembled WGS sequence"/>
</dbReference>
<evidence type="ECO:0000313" key="1">
    <source>
        <dbReference type="EMBL" id="OXC72969.1"/>
    </source>
</evidence>
<accession>A0A226WQ81</accession>
<sequence>MSIPVVFYRLLRKLLLRADWEAVPDHITTRHSQPVLAARC</sequence>
<dbReference type="EMBL" id="MTHB01000261">
    <property type="protein sequence ID" value="OXC72969.1"/>
    <property type="molecule type" value="Genomic_DNA"/>
</dbReference>
<gene>
    <name evidence="1" type="ORF">BSU04_39210</name>
</gene>
<comment type="caution">
    <text evidence="1">The sequence shown here is derived from an EMBL/GenBank/DDBJ whole genome shotgun (WGS) entry which is preliminary data.</text>
</comment>
<proteinExistence type="predicted"/>
<reference evidence="2" key="1">
    <citation type="submission" date="2017-01" db="EMBL/GenBank/DDBJ databases">
        <title>Genome Analysis of Deinococcus marmoris KOPRI26562.</title>
        <authorList>
            <person name="Kim J.H."/>
            <person name="Oh H.-M."/>
        </authorList>
    </citation>
    <scope>NUCLEOTIDE SEQUENCE [LARGE SCALE GENOMIC DNA]</scope>
    <source>
        <strain evidence="2">PAMC 26633</strain>
    </source>
</reference>
<name>A0A226WQ81_CABSO</name>
<protein>
    <submittedName>
        <fullName evidence="1">Uncharacterized protein</fullName>
    </submittedName>
</protein>
<evidence type="ECO:0000313" key="2">
    <source>
        <dbReference type="Proteomes" id="UP000214720"/>
    </source>
</evidence>
<dbReference type="AlphaFoldDB" id="A0A226WQ81"/>